<sequence length="419" mass="47649">MLLESKNVIFRGAPGTGKSYLAKQIATDIISKGAFDDYTQLTAEQKQQVEFVQFHPSYDYADFVEGLRPRVNADGSMGFELQDGIFTRFVNRAQKNYDDAQKSAATIAKEASVQEQMADYFSNLELEDYTPTTARGTKFYIESVDERHINIAIPDNKVANKLSLNVDELRQMLESGQKFSQVKDLVVFFGKRNATQQYTYDLALFNDIKAQRRIRTKVAVQRVPMKPYVFIIDEINRGEISKIFGELFFAIDPGYRGIAGEVSTQYANMHENPEKKFSIPENVYIIGTMNDIDRSVDSFDFAMRRRFRFIEIKASERLDMLNVLGDSKKNEAIRRISALNAAISSVDELNENYQVGAAYFLKLATVDFDQLWNDYLQPLLQEYVRGIYGEDEIMAKFAHAYGANAAVAGEIDDESENQG</sequence>
<feature type="domain" description="AAA+ ATPase" evidence="1">
    <location>
        <begin position="4"/>
        <end position="316"/>
    </location>
</feature>
<dbReference type="PATRIC" id="fig|1291052.5.peg.1063"/>
<dbReference type="PANTHER" id="PTHR37291">
    <property type="entry name" value="5-METHYLCYTOSINE-SPECIFIC RESTRICTION ENZYME B"/>
    <property type="match status" value="1"/>
</dbReference>
<dbReference type="Pfam" id="PF07728">
    <property type="entry name" value="AAA_5"/>
    <property type="match status" value="1"/>
</dbReference>
<evidence type="ECO:0000259" key="1">
    <source>
        <dbReference type="SMART" id="SM00382"/>
    </source>
</evidence>
<dbReference type="STRING" id="1291052.FC18_GL001045"/>
<dbReference type="Gene3D" id="3.40.50.300">
    <property type="entry name" value="P-loop containing nucleotide triphosphate hydrolases"/>
    <property type="match status" value="2"/>
</dbReference>
<dbReference type="AlphaFoldDB" id="A0A0R1ZMJ2"/>
<dbReference type="Proteomes" id="UP000051679">
    <property type="component" value="Unassembled WGS sequence"/>
</dbReference>
<comment type="caution">
    <text evidence="2">The sequence shown here is derived from an EMBL/GenBank/DDBJ whole genome shotgun (WGS) entry which is preliminary data.</text>
</comment>
<dbReference type="GO" id="GO:0016887">
    <property type="term" value="F:ATP hydrolysis activity"/>
    <property type="evidence" value="ECO:0007669"/>
    <property type="project" value="InterPro"/>
</dbReference>
<evidence type="ECO:0000313" key="2">
    <source>
        <dbReference type="EMBL" id="KRM55674.1"/>
    </source>
</evidence>
<dbReference type="PANTHER" id="PTHR37291:SF1">
    <property type="entry name" value="TYPE IV METHYL-DIRECTED RESTRICTION ENZYME ECOKMCRB SUBUNIT"/>
    <property type="match status" value="1"/>
</dbReference>
<gene>
    <name evidence="2" type="ORF">FC18_GL001045</name>
</gene>
<dbReference type="InterPro" id="IPR027417">
    <property type="entry name" value="P-loop_NTPase"/>
</dbReference>
<protein>
    <recommendedName>
        <fullName evidence="1">AAA+ ATPase domain-containing protein</fullName>
    </recommendedName>
</protein>
<dbReference type="InterPro" id="IPR052934">
    <property type="entry name" value="Methyl-DNA_Rec/Restrict_Enz"/>
</dbReference>
<keyword evidence="3" id="KW-1185">Reference proteome</keyword>
<organism evidence="2 3">
    <name type="scientific">Lacticaseibacillus sharpeae JCM 1186 = DSM 20505</name>
    <dbReference type="NCBI Taxonomy" id="1291052"/>
    <lineage>
        <taxon>Bacteria</taxon>
        <taxon>Bacillati</taxon>
        <taxon>Bacillota</taxon>
        <taxon>Bacilli</taxon>
        <taxon>Lactobacillales</taxon>
        <taxon>Lactobacillaceae</taxon>
        <taxon>Lacticaseibacillus</taxon>
    </lineage>
</organism>
<dbReference type="GO" id="GO:0005524">
    <property type="term" value="F:ATP binding"/>
    <property type="evidence" value="ECO:0007669"/>
    <property type="project" value="InterPro"/>
</dbReference>
<proteinExistence type="predicted"/>
<dbReference type="EMBL" id="AYYO01000014">
    <property type="protein sequence ID" value="KRM55674.1"/>
    <property type="molecule type" value="Genomic_DNA"/>
</dbReference>
<dbReference type="SUPFAM" id="SSF52540">
    <property type="entry name" value="P-loop containing nucleoside triphosphate hydrolases"/>
    <property type="match status" value="1"/>
</dbReference>
<dbReference type="InterPro" id="IPR003593">
    <property type="entry name" value="AAA+_ATPase"/>
</dbReference>
<accession>A0A0R1ZMJ2</accession>
<dbReference type="SMART" id="SM00382">
    <property type="entry name" value="AAA"/>
    <property type="match status" value="1"/>
</dbReference>
<name>A0A0R1ZMJ2_9LACO</name>
<dbReference type="InterPro" id="IPR011704">
    <property type="entry name" value="ATPase_dyneun-rel_AAA"/>
</dbReference>
<evidence type="ECO:0000313" key="3">
    <source>
        <dbReference type="Proteomes" id="UP000051679"/>
    </source>
</evidence>
<reference evidence="2 3" key="1">
    <citation type="journal article" date="2015" name="Genome Announc.">
        <title>Expanding the biotechnology potential of lactobacilli through comparative genomics of 213 strains and associated genera.</title>
        <authorList>
            <person name="Sun Z."/>
            <person name="Harris H.M."/>
            <person name="McCann A."/>
            <person name="Guo C."/>
            <person name="Argimon S."/>
            <person name="Zhang W."/>
            <person name="Yang X."/>
            <person name="Jeffery I.B."/>
            <person name="Cooney J.C."/>
            <person name="Kagawa T.F."/>
            <person name="Liu W."/>
            <person name="Song Y."/>
            <person name="Salvetti E."/>
            <person name="Wrobel A."/>
            <person name="Rasinkangas P."/>
            <person name="Parkhill J."/>
            <person name="Rea M.C."/>
            <person name="O'Sullivan O."/>
            <person name="Ritari J."/>
            <person name="Douillard F.P."/>
            <person name="Paul Ross R."/>
            <person name="Yang R."/>
            <person name="Briner A.E."/>
            <person name="Felis G.E."/>
            <person name="de Vos W.M."/>
            <person name="Barrangou R."/>
            <person name="Klaenhammer T.R."/>
            <person name="Caufield P.W."/>
            <person name="Cui Y."/>
            <person name="Zhang H."/>
            <person name="O'Toole P.W."/>
        </authorList>
    </citation>
    <scope>NUCLEOTIDE SEQUENCE [LARGE SCALE GENOMIC DNA]</scope>
    <source>
        <strain evidence="2 3">DSM 20505</strain>
    </source>
</reference>